<sequence length="255" mass="28905">LPSLSPYSDLLHFHPICTLVHIQDCVFSVFHLMDPPHLLLPSTKMHSNSWPWKTFSPSEEVFRSVRILSSQHLVLNPTISIGSVAWRGDKPLSESTRAYWEVEVDGSPYGTSVQFGIGRRHSLCRILDFVDLLGMDDNSYGLNHLGFAQRAGMKVRVSKPLEGINPRIGLLFDGPNRSLSFFINDEYLCTPFVDIDLSETLYPFVSSTSQWTSLRLCNQYSKNEVLSLLSLTRRKVNDSFDSKFLNAILPKDILL</sequence>
<feature type="non-terminal residue" evidence="2">
    <location>
        <position position="1"/>
    </location>
</feature>
<dbReference type="SMART" id="SM00449">
    <property type="entry name" value="SPRY"/>
    <property type="match status" value="1"/>
</dbReference>
<dbReference type="InterPro" id="IPR001870">
    <property type="entry name" value="B30.2/SPRY"/>
</dbReference>
<reference evidence="2" key="1">
    <citation type="submission" date="2023-10" db="EMBL/GenBank/DDBJ databases">
        <title>Genome assembly of Pristionchus species.</title>
        <authorList>
            <person name="Yoshida K."/>
            <person name="Sommer R.J."/>
        </authorList>
    </citation>
    <scope>NUCLEOTIDE SEQUENCE</scope>
    <source>
        <strain evidence="2">RS0144</strain>
    </source>
</reference>
<organism evidence="2 3">
    <name type="scientific">Pristionchus entomophagus</name>
    <dbReference type="NCBI Taxonomy" id="358040"/>
    <lineage>
        <taxon>Eukaryota</taxon>
        <taxon>Metazoa</taxon>
        <taxon>Ecdysozoa</taxon>
        <taxon>Nematoda</taxon>
        <taxon>Chromadorea</taxon>
        <taxon>Rhabditida</taxon>
        <taxon>Rhabditina</taxon>
        <taxon>Diplogasteromorpha</taxon>
        <taxon>Diplogasteroidea</taxon>
        <taxon>Neodiplogasteridae</taxon>
        <taxon>Pristionchus</taxon>
    </lineage>
</organism>
<feature type="domain" description="B30.2/SPRY" evidence="1">
    <location>
        <begin position="22"/>
        <end position="223"/>
    </location>
</feature>
<dbReference type="InterPro" id="IPR050672">
    <property type="entry name" value="FBXO45-Fsn/SPSB_families"/>
</dbReference>
<dbReference type="PANTHER" id="PTHR12245:SF12">
    <property type="entry name" value="SPRY DOMAIN-CONTAINING SOCS BOX PROTEIN 3"/>
    <property type="match status" value="1"/>
</dbReference>
<dbReference type="EMBL" id="BTSX01000004">
    <property type="protein sequence ID" value="GMS95612.1"/>
    <property type="molecule type" value="Genomic_DNA"/>
</dbReference>
<name>A0AAV5TN54_9BILA</name>
<dbReference type="AlphaFoldDB" id="A0AAV5TN54"/>
<dbReference type="Gene3D" id="2.60.120.920">
    <property type="match status" value="1"/>
</dbReference>
<dbReference type="PROSITE" id="PS50188">
    <property type="entry name" value="B302_SPRY"/>
    <property type="match status" value="1"/>
</dbReference>
<evidence type="ECO:0000259" key="1">
    <source>
        <dbReference type="PROSITE" id="PS50188"/>
    </source>
</evidence>
<dbReference type="GO" id="GO:0043161">
    <property type="term" value="P:proteasome-mediated ubiquitin-dependent protein catabolic process"/>
    <property type="evidence" value="ECO:0007669"/>
    <property type="project" value="TreeGrafter"/>
</dbReference>
<keyword evidence="3" id="KW-1185">Reference proteome</keyword>
<dbReference type="GO" id="GO:0019005">
    <property type="term" value="C:SCF ubiquitin ligase complex"/>
    <property type="evidence" value="ECO:0007669"/>
    <property type="project" value="TreeGrafter"/>
</dbReference>
<dbReference type="PANTHER" id="PTHR12245">
    <property type="entry name" value="SPRY DOMAIN CONTAINING SOCS BOX PROTEIN"/>
    <property type="match status" value="1"/>
</dbReference>
<evidence type="ECO:0000313" key="3">
    <source>
        <dbReference type="Proteomes" id="UP001432027"/>
    </source>
</evidence>
<evidence type="ECO:0000313" key="2">
    <source>
        <dbReference type="EMBL" id="GMS95612.1"/>
    </source>
</evidence>
<dbReference type="InterPro" id="IPR043136">
    <property type="entry name" value="B30.2/SPRY_sf"/>
</dbReference>
<gene>
    <name evidence="2" type="ORF">PENTCL1PPCAC_17787</name>
</gene>
<comment type="caution">
    <text evidence="2">The sequence shown here is derived from an EMBL/GenBank/DDBJ whole genome shotgun (WGS) entry which is preliminary data.</text>
</comment>
<accession>A0AAV5TN54</accession>
<dbReference type="Proteomes" id="UP001432027">
    <property type="component" value="Unassembled WGS sequence"/>
</dbReference>
<dbReference type="Pfam" id="PF00622">
    <property type="entry name" value="SPRY"/>
    <property type="match status" value="1"/>
</dbReference>
<dbReference type="InterPro" id="IPR003877">
    <property type="entry name" value="SPRY_dom"/>
</dbReference>
<proteinExistence type="predicted"/>
<dbReference type="InterPro" id="IPR013320">
    <property type="entry name" value="ConA-like_dom_sf"/>
</dbReference>
<dbReference type="SUPFAM" id="SSF49899">
    <property type="entry name" value="Concanavalin A-like lectins/glucanases"/>
    <property type="match status" value="1"/>
</dbReference>
<protein>
    <recommendedName>
        <fullName evidence="1">B30.2/SPRY domain-containing protein</fullName>
    </recommendedName>
</protein>